<keyword evidence="2" id="KW-0031">Aminopeptidase</keyword>
<dbReference type="PANTHER" id="PTHR46112">
    <property type="entry name" value="AMINOPEPTIDASE"/>
    <property type="match status" value="1"/>
</dbReference>
<evidence type="ECO:0000259" key="1">
    <source>
        <dbReference type="Pfam" id="PF00557"/>
    </source>
</evidence>
<dbReference type="RefSeq" id="WP_184807582.1">
    <property type="nucleotide sequence ID" value="NZ_JACIIZ010000023.1"/>
</dbReference>
<evidence type="ECO:0000313" key="3">
    <source>
        <dbReference type="Proteomes" id="UP000539175"/>
    </source>
</evidence>
<comment type="caution">
    <text evidence="2">The sequence shown here is derived from an EMBL/GenBank/DDBJ whole genome shotgun (WGS) entry which is preliminary data.</text>
</comment>
<dbReference type="Gene3D" id="3.90.230.10">
    <property type="entry name" value="Creatinase/methionine aminopeptidase superfamily"/>
    <property type="match status" value="1"/>
</dbReference>
<keyword evidence="3" id="KW-1185">Reference proteome</keyword>
<dbReference type="EMBL" id="JACIIZ010000023">
    <property type="protein sequence ID" value="MBB6255064.1"/>
    <property type="molecule type" value="Genomic_DNA"/>
</dbReference>
<dbReference type="Proteomes" id="UP000539175">
    <property type="component" value="Unassembled WGS sequence"/>
</dbReference>
<dbReference type="GO" id="GO:0004177">
    <property type="term" value="F:aminopeptidase activity"/>
    <property type="evidence" value="ECO:0007669"/>
    <property type="project" value="UniProtKB-KW"/>
</dbReference>
<keyword evidence="2" id="KW-0378">Hydrolase</keyword>
<dbReference type="Pfam" id="PF00557">
    <property type="entry name" value="Peptidase_M24"/>
    <property type="match status" value="1"/>
</dbReference>
<dbReference type="CDD" id="cd01066">
    <property type="entry name" value="APP_MetAP"/>
    <property type="match status" value="1"/>
</dbReference>
<protein>
    <submittedName>
        <fullName evidence="2">Xaa-Pro aminopeptidase</fullName>
    </submittedName>
</protein>
<feature type="domain" description="Peptidase M24" evidence="1">
    <location>
        <begin position="223"/>
        <end position="422"/>
    </location>
</feature>
<organism evidence="2 3">
    <name type="scientific">Nitrospirillum iridis</name>
    <dbReference type="NCBI Taxonomy" id="765888"/>
    <lineage>
        <taxon>Bacteria</taxon>
        <taxon>Pseudomonadati</taxon>
        <taxon>Pseudomonadota</taxon>
        <taxon>Alphaproteobacteria</taxon>
        <taxon>Rhodospirillales</taxon>
        <taxon>Azospirillaceae</taxon>
        <taxon>Nitrospirillum</taxon>
    </lineage>
</organism>
<dbReference type="InterPro" id="IPR036005">
    <property type="entry name" value="Creatinase/aminopeptidase-like"/>
</dbReference>
<dbReference type="InterPro" id="IPR000994">
    <property type="entry name" value="Pept_M24"/>
</dbReference>
<keyword evidence="2" id="KW-0645">Protease</keyword>
<dbReference type="InterPro" id="IPR050659">
    <property type="entry name" value="Peptidase_M24B"/>
</dbReference>
<dbReference type="PANTHER" id="PTHR46112:SF3">
    <property type="entry name" value="AMINOPEPTIDASE YPDF"/>
    <property type="match status" value="1"/>
</dbReference>
<proteinExistence type="predicted"/>
<accession>A0A7X0B3J5</accession>
<evidence type="ECO:0000313" key="2">
    <source>
        <dbReference type="EMBL" id="MBB6255064.1"/>
    </source>
</evidence>
<reference evidence="2 3" key="1">
    <citation type="submission" date="2020-08" db="EMBL/GenBank/DDBJ databases">
        <title>Genomic Encyclopedia of Type Strains, Phase IV (KMG-IV): sequencing the most valuable type-strain genomes for metagenomic binning, comparative biology and taxonomic classification.</title>
        <authorList>
            <person name="Goeker M."/>
        </authorList>
    </citation>
    <scope>NUCLEOTIDE SEQUENCE [LARGE SCALE GENOMIC DNA]</scope>
    <source>
        <strain evidence="2 3">DSM 22198</strain>
    </source>
</reference>
<gene>
    <name evidence="2" type="ORF">FHS74_005660</name>
</gene>
<sequence length="439" mass="47792">MDALNAQIAALMADDDALLQGLQRGGPMNLPRAYEIMERFGVDGLVLGDPLNVFHALGYWPQIGTTRQGQPPTTFAILTRDPRQAPAIVTSHFIYYYTFVDGGPRDGVAAYLFQEAGDEGAERTVEPWAGLFADRGAAPLTQVEARRRDRTDVALRTRPLAADSGGALVNALRDMGLWTGRLAYDHDVVRMVCERHERPGALTPADNLLRWIRVVKSPLELALMRRGAQANAAAVDAVVAQVRAGANYRDLRRLFAVESARRGNRAVFMTIDRVSSDLPTSDTVRDGQSLFFDGVSHFQNYHGDYARTVFVGEPAAAAVRAADAAEAGWKAIREQLRPGMRFSEVSRIGLEALRKSGVGDLVTFGPHSVGLMHTDEPGEVRGGFYGKNDLTLEENMILSVDCPSLDTGIGGSVHIEDLVVITRDGAEPIHPLGKHVITI</sequence>
<name>A0A7X0B3J5_9PROT</name>
<dbReference type="SUPFAM" id="SSF55920">
    <property type="entry name" value="Creatinase/aminopeptidase"/>
    <property type="match status" value="1"/>
</dbReference>
<dbReference type="AlphaFoldDB" id="A0A7X0B3J5"/>